<dbReference type="PANTHER" id="PTHR42714">
    <property type="entry name" value="TRNA MODIFICATION GTPASE GTPBP3"/>
    <property type="match status" value="1"/>
</dbReference>
<dbReference type="NCBIfam" id="TIGR03918">
    <property type="entry name" value="GTP_HydF"/>
    <property type="match status" value="1"/>
</dbReference>
<feature type="domain" description="G" evidence="1">
    <location>
        <begin position="27"/>
        <end position="141"/>
    </location>
</feature>
<dbReference type="Gene3D" id="3.40.50.11410">
    <property type="match status" value="1"/>
</dbReference>
<dbReference type="InterPro" id="IPR005225">
    <property type="entry name" value="Small_GTP-bd"/>
</dbReference>
<dbReference type="Gene3D" id="3.40.50.300">
    <property type="entry name" value="P-loop containing nucleotide triphosphate hydrolases"/>
    <property type="match status" value="1"/>
</dbReference>
<name>A0A212JB33_9DELT</name>
<feature type="domain" description="Hydrogen maturase F dimerization" evidence="2">
    <location>
        <begin position="193"/>
        <end position="291"/>
    </location>
</feature>
<evidence type="ECO:0000259" key="3">
    <source>
        <dbReference type="Pfam" id="PF18133"/>
    </source>
</evidence>
<dbReference type="EMBL" id="FLUQ01000001">
    <property type="protein sequence ID" value="SBV96636.1"/>
    <property type="molecule type" value="Genomic_DNA"/>
</dbReference>
<dbReference type="InterPro" id="IPR040644">
    <property type="entry name" value="HydF_tetramer"/>
</dbReference>
<dbReference type="PANTHER" id="PTHR42714:SF6">
    <property type="entry name" value="TRANSLATION INITIATION FACTOR IF-2"/>
    <property type="match status" value="1"/>
</dbReference>
<dbReference type="GO" id="GO:0005525">
    <property type="term" value="F:GTP binding"/>
    <property type="evidence" value="ECO:0007669"/>
    <property type="project" value="InterPro"/>
</dbReference>
<gene>
    <name evidence="4" type="ORF">KL86DPRO_11078</name>
</gene>
<sequence length="414" mass="44719">MAGIARGSFNELEACVMTTAHRGARLHIAVLGRCNTGKSTVLNLIAGQRAAIVSSKPGTTGDPVPLSFELLPLGPVTLYDTAGLDEASDLGALRREAGRKILARADMAVVVTDRTGLGPWEKELIEALRQLETPFLLLFNKRDQGPPPEKDLAWCREQGIAHRCLSADRETDPAPLREDLIGLAPAREAEPPLVTDLLPPGGVVVCVTPIDASAPKGRLIVPQVQALRELVEANHPSLVVQHTELPRALSLLRKPPDLVITDSQVVREVNAMLPPDVPLTTFSLLFARLKGDFSLLLEGARAIDALGPEAPVLIAESCSHHPQDDDIGRVKIPRLLRAYTKQDLHFAFCAGSDFPDDLSRYAMVLHCGGCMLNAREMRRRLRLCAAEGVPATNYGMALSHAQGILERVAAPLVK</sequence>
<dbReference type="GO" id="GO:0030488">
    <property type="term" value="P:tRNA methylation"/>
    <property type="evidence" value="ECO:0007669"/>
    <property type="project" value="TreeGrafter"/>
</dbReference>
<dbReference type="SUPFAM" id="SSF52540">
    <property type="entry name" value="P-loop containing nucleoside triphosphate hydrolases"/>
    <property type="match status" value="1"/>
</dbReference>
<evidence type="ECO:0000259" key="1">
    <source>
        <dbReference type="Pfam" id="PF01926"/>
    </source>
</evidence>
<organism evidence="4">
    <name type="scientific">uncultured delta proteobacterium</name>
    <dbReference type="NCBI Taxonomy" id="34034"/>
    <lineage>
        <taxon>Bacteria</taxon>
        <taxon>Deltaproteobacteria</taxon>
        <taxon>environmental samples</taxon>
    </lineage>
</organism>
<feature type="domain" description="Hydrogen maturase F tetramerization" evidence="3">
    <location>
        <begin position="296"/>
        <end position="409"/>
    </location>
</feature>
<reference evidence="4" key="1">
    <citation type="submission" date="2016-04" db="EMBL/GenBank/DDBJ databases">
        <authorList>
            <person name="Evans L.H."/>
            <person name="Alamgir A."/>
            <person name="Owens N."/>
            <person name="Weber N.D."/>
            <person name="Virtaneva K."/>
            <person name="Barbian K."/>
            <person name="Babar A."/>
            <person name="Rosenke K."/>
        </authorList>
    </citation>
    <scope>NUCLEOTIDE SEQUENCE</scope>
    <source>
        <strain evidence="4">86</strain>
    </source>
</reference>
<dbReference type="CDD" id="cd00880">
    <property type="entry name" value="Era_like"/>
    <property type="match status" value="1"/>
</dbReference>
<dbReference type="GO" id="GO:0005737">
    <property type="term" value="C:cytoplasm"/>
    <property type="evidence" value="ECO:0007669"/>
    <property type="project" value="TreeGrafter"/>
</dbReference>
<dbReference type="GO" id="GO:0002098">
    <property type="term" value="P:tRNA wobble uridine modification"/>
    <property type="evidence" value="ECO:0007669"/>
    <property type="project" value="TreeGrafter"/>
</dbReference>
<dbReference type="InterPro" id="IPR023873">
    <property type="entry name" value="FeFe-hyd_GTPase_HydF"/>
</dbReference>
<dbReference type="NCBIfam" id="TIGR00231">
    <property type="entry name" value="small_GTP"/>
    <property type="match status" value="1"/>
</dbReference>
<dbReference type="InterPro" id="IPR006073">
    <property type="entry name" value="GTP-bd"/>
</dbReference>
<dbReference type="InterPro" id="IPR041606">
    <property type="entry name" value="HydF_dimer"/>
</dbReference>
<dbReference type="InterPro" id="IPR027417">
    <property type="entry name" value="P-loop_NTPase"/>
</dbReference>
<evidence type="ECO:0000259" key="2">
    <source>
        <dbReference type="Pfam" id="PF18128"/>
    </source>
</evidence>
<accession>A0A212JB33</accession>
<dbReference type="Pfam" id="PF01926">
    <property type="entry name" value="MMR_HSR1"/>
    <property type="match status" value="1"/>
</dbReference>
<dbReference type="Gene3D" id="3.40.50.11420">
    <property type="match status" value="1"/>
</dbReference>
<evidence type="ECO:0000313" key="4">
    <source>
        <dbReference type="EMBL" id="SBV96636.1"/>
    </source>
</evidence>
<protein>
    <submittedName>
        <fullName evidence="4">(FeFe) hydrogenase H-cluster maturation GTPase HydF</fullName>
    </submittedName>
</protein>
<dbReference type="AlphaFoldDB" id="A0A212JB33"/>
<dbReference type="Pfam" id="PF18133">
    <property type="entry name" value="HydF_tetramer"/>
    <property type="match status" value="1"/>
</dbReference>
<dbReference type="Pfam" id="PF18128">
    <property type="entry name" value="HydF_dimer"/>
    <property type="match status" value="1"/>
</dbReference>
<proteinExistence type="predicted"/>